<feature type="non-terminal residue" evidence="2">
    <location>
        <position position="1"/>
    </location>
</feature>
<protein>
    <submittedName>
        <fullName evidence="2">Uncharacterized protein</fullName>
    </submittedName>
</protein>
<keyword evidence="1" id="KW-1133">Transmembrane helix</keyword>
<accession>A0AAD4RZ23</accession>
<reference evidence="2" key="1">
    <citation type="submission" date="2022-04" db="EMBL/GenBank/DDBJ databases">
        <title>A functionally conserved STORR gene fusion in Papaver species that diverged 16.8 million years ago.</title>
        <authorList>
            <person name="Catania T."/>
        </authorList>
    </citation>
    <scope>NUCLEOTIDE SEQUENCE</scope>
    <source>
        <strain evidence="2">S-188037</strain>
    </source>
</reference>
<proteinExistence type="predicted"/>
<evidence type="ECO:0000313" key="3">
    <source>
        <dbReference type="Proteomes" id="UP001202328"/>
    </source>
</evidence>
<evidence type="ECO:0000256" key="1">
    <source>
        <dbReference type="SAM" id="Phobius"/>
    </source>
</evidence>
<sequence>SASILDLVAAIQEGDIYYASRFRFLCILSSSLTFITPFYASLPFPSLSTPKNLWKKISKQTDLI</sequence>
<dbReference type="EMBL" id="JAJJMB010016680">
    <property type="protein sequence ID" value="KAI3845293.1"/>
    <property type="molecule type" value="Genomic_DNA"/>
</dbReference>
<keyword evidence="1" id="KW-0472">Membrane</keyword>
<comment type="caution">
    <text evidence="2">The sequence shown here is derived from an EMBL/GenBank/DDBJ whole genome shotgun (WGS) entry which is preliminary data.</text>
</comment>
<evidence type="ECO:0000313" key="2">
    <source>
        <dbReference type="EMBL" id="KAI3845293.1"/>
    </source>
</evidence>
<gene>
    <name evidence="2" type="ORF">MKW98_009359</name>
</gene>
<name>A0AAD4RZ23_9MAGN</name>
<dbReference type="AlphaFoldDB" id="A0AAD4RZ23"/>
<keyword evidence="3" id="KW-1185">Reference proteome</keyword>
<keyword evidence="1" id="KW-0812">Transmembrane</keyword>
<dbReference type="Proteomes" id="UP001202328">
    <property type="component" value="Unassembled WGS sequence"/>
</dbReference>
<feature type="transmembrane region" description="Helical" evidence="1">
    <location>
        <begin position="22"/>
        <end position="42"/>
    </location>
</feature>
<organism evidence="2 3">
    <name type="scientific">Papaver atlanticum</name>
    <dbReference type="NCBI Taxonomy" id="357466"/>
    <lineage>
        <taxon>Eukaryota</taxon>
        <taxon>Viridiplantae</taxon>
        <taxon>Streptophyta</taxon>
        <taxon>Embryophyta</taxon>
        <taxon>Tracheophyta</taxon>
        <taxon>Spermatophyta</taxon>
        <taxon>Magnoliopsida</taxon>
        <taxon>Ranunculales</taxon>
        <taxon>Papaveraceae</taxon>
        <taxon>Papaveroideae</taxon>
        <taxon>Papaver</taxon>
    </lineage>
</organism>